<evidence type="ECO:0000256" key="1">
    <source>
        <dbReference type="ARBA" id="ARBA00022553"/>
    </source>
</evidence>
<dbReference type="RefSeq" id="WP_060584501.1">
    <property type="nucleotide sequence ID" value="NZ_CP013067.1"/>
</dbReference>
<gene>
    <name evidence="5" type="ORF">WL1483_2615</name>
</gene>
<dbReference type="InterPro" id="IPR002178">
    <property type="entry name" value="PTS_EIIA_type-2_dom"/>
</dbReference>
<evidence type="ECO:0000313" key="5">
    <source>
        <dbReference type="EMBL" id="ALP42034.1"/>
    </source>
</evidence>
<keyword evidence="1" id="KW-0597">Phosphoprotein</keyword>
<dbReference type="PANTHER" id="PTHR47738:SF1">
    <property type="entry name" value="NITROGEN REGULATORY PROTEIN"/>
    <property type="match status" value="1"/>
</dbReference>
<feature type="domain" description="PTS EIIA type-2" evidence="3">
    <location>
        <begin position="111"/>
        <end position="253"/>
    </location>
</feature>
<dbReference type="GO" id="GO:0030295">
    <property type="term" value="F:protein kinase activator activity"/>
    <property type="evidence" value="ECO:0007669"/>
    <property type="project" value="TreeGrafter"/>
</dbReference>
<dbReference type="InterPro" id="IPR000032">
    <property type="entry name" value="HPr-like"/>
</dbReference>
<evidence type="ECO:0000259" key="4">
    <source>
        <dbReference type="PROSITE" id="PS51350"/>
    </source>
</evidence>
<dbReference type="SUPFAM" id="SSF55804">
    <property type="entry name" value="Phoshotransferase/anion transport protein"/>
    <property type="match status" value="1"/>
</dbReference>
<reference evidence="6" key="1">
    <citation type="submission" date="2015-10" db="EMBL/GenBank/DDBJ databases">
        <title>Complete Genome Sequence of Aeromonas schubertii strain WL1483.</title>
        <authorList>
            <person name="Liu L."/>
        </authorList>
    </citation>
    <scope>NUCLEOTIDE SEQUENCE [LARGE SCALE GENOMIC DNA]</scope>
    <source>
        <strain evidence="6">WL1483</strain>
    </source>
</reference>
<feature type="domain" description="HPr" evidence="4">
    <location>
        <begin position="1"/>
        <end position="89"/>
    </location>
</feature>
<dbReference type="Gene3D" id="3.40.930.10">
    <property type="entry name" value="Mannitol-specific EII, Chain A"/>
    <property type="match status" value="1"/>
</dbReference>
<evidence type="ECO:0000259" key="3">
    <source>
        <dbReference type="PROSITE" id="PS51094"/>
    </source>
</evidence>
<dbReference type="SUPFAM" id="SSF55594">
    <property type="entry name" value="HPr-like"/>
    <property type="match status" value="1"/>
</dbReference>
<dbReference type="KEGG" id="asr:WL1483_2615"/>
<reference evidence="5 6" key="2">
    <citation type="journal article" date="2016" name="Genome Announc.">
        <title>Complete Genome Sequence of the Highly Virulent Aeromonas schubertii Strain WL1483, Isolated from Diseased Snakehead Fish (Channa argus) in China.</title>
        <authorList>
            <person name="Liu L."/>
            <person name="Li N."/>
            <person name="Zhang D."/>
            <person name="Fu X."/>
            <person name="Shi C."/>
            <person name="Lin Q."/>
            <person name="Hao G."/>
        </authorList>
    </citation>
    <scope>NUCLEOTIDE SEQUENCE [LARGE SCALE GENOMIC DNA]</scope>
    <source>
        <strain evidence="5 6">WL1483</strain>
    </source>
</reference>
<proteinExistence type="predicted"/>
<keyword evidence="2" id="KW-0762">Sugar transport</keyword>
<evidence type="ECO:0000313" key="6">
    <source>
        <dbReference type="Proteomes" id="UP000058114"/>
    </source>
</evidence>
<evidence type="ECO:0000256" key="2">
    <source>
        <dbReference type="ARBA" id="ARBA00022597"/>
    </source>
</evidence>
<name>A0A0S2SK90_9GAMM</name>
<dbReference type="PROSITE" id="PS51350">
    <property type="entry name" value="PTS_HPR_DOM"/>
    <property type="match status" value="1"/>
</dbReference>
<dbReference type="Proteomes" id="UP000058114">
    <property type="component" value="Chromosome"/>
</dbReference>
<dbReference type="AlphaFoldDB" id="A0A0S2SK90"/>
<dbReference type="Pfam" id="PF00359">
    <property type="entry name" value="PTS_EIIA_2"/>
    <property type="match status" value="1"/>
</dbReference>
<keyword evidence="2" id="KW-0813">Transport</keyword>
<dbReference type="InterPro" id="IPR051541">
    <property type="entry name" value="PTS_SugarTrans_NitroReg"/>
</dbReference>
<dbReference type="PROSITE" id="PS51094">
    <property type="entry name" value="PTS_EIIA_TYPE_2"/>
    <property type="match status" value="1"/>
</dbReference>
<dbReference type="EMBL" id="CP013067">
    <property type="protein sequence ID" value="ALP42034.1"/>
    <property type="molecule type" value="Genomic_DNA"/>
</dbReference>
<organism evidence="5 6">
    <name type="scientific">Aeromonas schubertii</name>
    <dbReference type="NCBI Taxonomy" id="652"/>
    <lineage>
        <taxon>Bacteria</taxon>
        <taxon>Pseudomonadati</taxon>
        <taxon>Pseudomonadota</taxon>
        <taxon>Gammaproteobacteria</taxon>
        <taxon>Aeromonadales</taxon>
        <taxon>Aeromonadaceae</taxon>
        <taxon>Aeromonas</taxon>
    </lineage>
</organism>
<accession>A0A0S2SK90</accession>
<dbReference type="InterPro" id="IPR016152">
    <property type="entry name" value="PTrfase/Anion_transptr"/>
</dbReference>
<dbReference type="PANTHER" id="PTHR47738">
    <property type="entry name" value="PTS SYSTEM FRUCTOSE-LIKE EIIA COMPONENT-RELATED"/>
    <property type="match status" value="1"/>
</dbReference>
<dbReference type="PATRIC" id="fig|652.5.peg.1010"/>
<dbReference type="InterPro" id="IPR035895">
    <property type="entry name" value="HPr-like_sf"/>
</dbReference>
<protein>
    <submittedName>
        <fullName evidence="5">PTS fructose transporter subunit IIA</fullName>
    </submittedName>
</protein>
<sequence>MPRRELTFYCHRPLTIPQARQLRRLGGMFRARLCLINLSRRQQGGPAQLLALLSAAARQGDLCQLVIEGADAELAHMVLTSWVTELGHLLGGKRPGFAQAQSRLERALPGYRLTPAMVSERPDPLTKEQALAHLVGRLPADILTDPEQLLRQLQEREQISPTLIRAGLAMPHVLSEAVQAPALTLLQSPLGLEWGSPLGPVNTLILMAAPRALPPERLRPLPILVQNLLGETLGPALLRASSASARHAILVEGLTTWVTL</sequence>